<sequence>MVFFKTISMVTQSRLDSQRSEERVDYLFHVEAKAGKH</sequence>
<proteinExistence type="predicted"/>
<keyword evidence="2" id="KW-1185">Reference proteome</keyword>
<dbReference type="HOGENOM" id="CLU_3351666_0_0_1"/>
<evidence type="ECO:0000313" key="2">
    <source>
        <dbReference type="Proteomes" id="UP000015104"/>
    </source>
</evidence>
<accession>T1K914</accession>
<evidence type="ECO:0000313" key="1">
    <source>
        <dbReference type="EnsemblMetazoa" id="tetur07g03330.1"/>
    </source>
</evidence>
<organism evidence="1 2">
    <name type="scientific">Tetranychus urticae</name>
    <name type="common">Two-spotted spider mite</name>
    <dbReference type="NCBI Taxonomy" id="32264"/>
    <lineage>
        <taxon>Eukaryota</taxon>
        <taxon>Metazoa</taxon>
        <taxon>Ecdysozoa</taxon>
        <taxon>Arthropoda</taxon>
        <taxon>Chelicerata</taxon>
        <taxon>Arachnida</taxon>
        <taxon>Acari</taxon>
        <taxon>Acariformes</taxon>
        <taxon>Trombidiformes</taxon>
        <taxon>Prostigmata</taxon>
        <taxon>Eleutherengona</taxon>
        <taxon>Raphignathae</taxon>
        <taxon>Tetranychoidea</taxon>
        <taxon>Tetranychidae</taxon>
        <taxon>Tetranychus</taxon>
    </lineage>
</organism>
<protein>
    <submittedName>
        <fullName evidence="1">Uncharacterized protein</fullName>
    </submittedName>
</protein>
<dbReference type="EMBL" id="CAEY01001886">
    <property type="status" value="NOT_ANNOTATED_CDS"/>
    <property type="molecule type" value="Genomic_DNA"/>
</dbReference>
<dbReference type="EnsemblMetazoa" id="tetur07g03330.1">
    <property type="protein sequence ID" value="tetur07g03330.1"/>
    <property type="gene ID" value="tetur07g03330"/>
</dbReference>
<name>T1K914_TETUR</name>
<reference evidence="1" key="2">
    <citation type="submission" date="2015-06" db="UniProtKB">
        <authorList>
            <consortium name="EnsemblMetazoa"/>
        </authorList>
    </citation>
    <scope>IDENTIFICATION</scope>
</reference>
<dbReference type="AlphaFoldDB" id="T1K914"/>
<dbReference type="Proteomes" id="UP000015104">
    <property type="component" value="Unassembled WGS sequence"/>
</dbReference>
<reference evidence="2" key="1">
    <citation type="submission" date="2011-08" db="EMBL/GenBank/DDBJ databases">
        <authorList>
            <person name="Rombauts S."/>
        </authorList>
    </citation>
    <scope>NUCLEOTIDE SEQUENCE</scope>
    <source>
        <strain evidence="2">London</strain>
    </source>
</reference>